<sequence length="280" mass="30690">MKNQGKLRMVIEIFGVIFGSLLFSLGSNTLLIPSNLLAGGITGVCMLFYHIFGWSVGTQYFLYNIPLLILGYIHLGRKFIIYTILAVSSDTMFLHLLPIRLMWTDNIILNSIFGAVATGVGGALMLRAGGSNGGLDVLGRVIAKHRNISIAKFGLIVNVVIVAVSAVFFDVQSAMFTVLSIYVGAKTYESLLNIAERSSVIIVTDKGREVSEALNHSLHRGVTSWEALGAYSNAEKKVILCIIVNIQWSELYETVHRIDPQAFITALPAHKVVGNFKNTW</sequence>
<evidence type="ECO:0000256" key="3">
    <source>
        <dbReference type="ARBA" id="ARBA00022692"/>
    </source>
</evidence>
<dbReference type="Gene3D" id="3.30.70.120">
    <property type="match status" value="1"/>
</dbReference>
<dbReference type="PANTHER" id="PTHR33545:SF5">
    <property type="entry name" value="UPF0750 MEMBRANE PROTEIN YITT"/>
    <property type="match status" value="1"/>
</dbReference>
<dbReference type="Pfam" id="PF10035">
    <property type="entry name" value="DUF2179"/>
    <property type="match status" value="1"/>
</dbReference>
<proteinExistence type="predicted"/>
<dbReference type="InterPro" id="IPR015867">
    <property type="entry name" value="N-reg_PII/ATP_PRibTrfase_C"/>
</dbReference>
<keyword evidence="5 6" id="KW-0472">Membrane</keyword>
<feature type="transmembrane region" description="Helical" evidence="6">
    <location>
        <begin position="150"/>
        <end position="169"/>
    </location>
</feature>
<feature type="domain" description="DUF2179" evidence="7">
    <location>
        <begin position="220"/>
        <end position="274"/>
    </location>
</feature>
<dbReference type="Proteomes" id="UP001519343">
    <property type="component" value="Unassembled WGS sequence"/>
</dbReference>
<dbReference type="RefSeq" id="WP_209811397.1">
    <property type="nucleotide sequence ID" value="NZ_JAGGKT010000011.1"/>
</dbReference>
<feature type="transmembrane region" description="Helical" evidence="6">
    <location>
        <begin position="47"/>
        <end position="72"/>
    </location>
</feature>
<feature type="transmembrane region" description="Helical" evidence="6">
    <location>
        <begin position="7"/>
        <end position="27"/>
    </location>
</feature>
<evidence type="ECO:0000256" key="4">
    <source>
        <dbReference type="ARBA" id="ARBA00022989"/>
    </source>
</evidence>
<dbReference type="EMBL" id="JAGGKT010000011">
    <property type="protein sequence ID" value="MBP1933377.1"/>
    <property type="molecule type" value="Genomic_DNA"/>
</dbReference>
<reference evidence="8 9" key="1">
    <citation type="submission" date="2021-03" db="EMBL/GenBank/DDBJ databases">
        <title>Genomic Encyclopedia of Type Strains, Phase IV (KMG-IV): sequencing the most valuable type-strain genomes for metagenomic binning, comparative biology and taxonomic classification.</title>
        <authorList>
            <person name="Goeker M."/>
        </authorList>
    </citation>
    <scope>NUCLEOTIDE SEQUENCE [LARGE SCALE GENOMIC DNA]</scope>
    <source>
        <strain evidence="8 9">DSM 24738</strain>
    </source>
</reference>
<protein>
    <submittedName>
        <fullName evidence="8">Uncharacterized membrane-anchored protein YitT (DUF2179 family)</fullName>
    </submittedName>
</protein>
<evidence type="ECO:0000256" key="6">
    <source>
        <dbReference type="SAM" id="Phobius"/>
    </source>
</evidence>
<evidence type="ECO:0000259" key="7">
    <source>
        <dbReference type="Pfam" id="PF10035"/>
    </source>
</evidence>
<dbReference type="Pfam" id="PF02588">
    <property type="entry name" value="YitT_membrane"/>
    <property type="match status" value="1"/>
</dbReference>
<evidence type="ECO:0000256" key="5">
    <source>
        <dbReference type="ARBA" id="ARBA00023136"/>
    </source>
</evidence>
<dbReference type="InterPro" id="IPR051461">
    <property type="entry name" value="UPF0750_membrane"/>
</dbReference>
<comment type="subcellular location">
    <subcellularLocation>
        <location evidence="1">Cell membrane</location>
        <topology evidence="1">Multi-pass membrane protein</topology>
    </subcellularLocation>
</comment>
<dbReference type="CDD" id="cd16380">
    <property type="entry name" value="YitT_C"/>
    <property type="match status" value="1"/>
</dbReference>
<evidence type="ECO:0000256" key="2">
    <source>
        <dbReference type="ARBA" id="ARBA00022475"/>
    </source>
</evidence>
<comment type="caution">
    <text evidence="8">The sequence shown here is derived from an EMBL/GenBank/DDBJ whole genome shotgun (WGS) entry which is preliminary data.</text>
</comment>
<dbReference type="InterPro" id="IPR019264">
    <property type="entry name" value="DUF2179"/>
</dbReference>
<evidence type="ECO:0000256" key="1">
    <source>
        <dbReference type="ARBA" id="ARBA00004651"/>
    </source>
</evidence>
<keyword evidence="3 6" id="KW-0812">Transmembrane</keyword>
<dbReference type="PIRSF" id="PIRSF006483">
    <property type="entry name" value="Membrane_protein_YitT"/>
    <property type="match status" value="1"/>
</dbReference>
<dbReference type="PANTHER" id="PTHR33545">
    <property type="entry name" value="UPF0750 MEMBRANE PROTEIN YITT-RELATED"/>
    <property type="match status" value="1"/>
</dbReference>
<feature type="transmembrane region" description="Helical" evidence="6">
    <location>
        <begin position="107"/>
        <end position="129"/>
    </location>
</feature>
<keyword evidence="2" id="KW-1003">Cell membrane</keyword>
<name>A0ABS4GSW2_9BACL</name>
<evidence type="ECO:0000313" key="9">
    <source>
        <dbReference type="Proteomes" id="UP001519343"/>
    </source>
</evidence>
<gene>
    <name evidence="8" type="ORF">J2Z37_003390</name>
</gene>
<keyword evidence="9" id="KW-1185">Reference proteome</keyword>
<accession>A0ABS4GSW2</accession>
<organism evidence="8 9">
    <name type="scientific">Ammoniphilus resinae</name>
    <dbReference type="NCBI Taxonomy" id="861532"/>
    <lineage>
        <taxon>Bacteria</taxon>
        <taxon>Bacillati</taxon>
        <taxon>Bacillota</taxon>
        <taxon>Bacilli</taxon>
        <taxon>Bacillales</taxon>
        <taxon>Paenibacillaceae</taxon>
        <taxon>Aneurinibacillus group</taxon>
        <taxon>Ammoniphilus</taxon>
    </lineage>
</organism>
<keyword evidence="4 6" id="KW-1133">Transmembrane helix</keyword>
<dbReference type="InterPro" id="IPR003740">
    <property type="entry name" value="YitT"/>
</dbReference>
<evidence type="ECO:0000313" key="8">
    <source>
        <dbReference type="EMBL" id="MBP1933377.1"/>
    </source>
</evidence>